<evidence type="ECO:0000313" key="1">
    <source>
        <dbReference type="EMBL" id="TQD88063.1"/>
    </source>
</evidence>
<comment type="caution">
    <text evidence="1">The sequence shown here is derived from an EMBL/GenBank/DDBJ whole genome shotgun (WGS) entry which is preliminary data.</text>
</comment>
<proteinExistence type="predicted"/>
<organism evidence="1 2">
    <name type="scientific">Malus baccata</name>
    <name type="common">Siberian crab apple</name>
    <name type="synonym">Pyrus baccata</name>
    <dbReference type="NCBI Taxonomy" id="106549"/>
    <lineage>
        <taxon>Eukaryota</taxon>
        <taxon>Viridiplantae</taxon>
        <taxon>Streptophyta</taxon>
        <taxon>Embryophyta</taxon>
        <taxon>Tracheophyta</taxon>
        <taxon>Spermatophyta</taxon>
        <taxon>Magnoliopsida</taxon>
        <taxon>eudicotyledons</taxon>
        <taxon>Gunneridae</taxon>
        <taxon>Pentapetalae</taxon>
        <taxon>rosids</taxon>
        <taxon>fabids</taxon>
        <taxon>Rosales</taxon>
        <taxon>Rosaceae</taxon>
        <taxon>Amygdaloideae</taxon>
        <taxon>Maleae</taxon>
        <taxon>Malus</taxon>
    </lineage>
</organism>
<name>A0A540LNL5_MALBA</name>
<sequence length="124" mass="12981">MSEAETLEVPSPAASGIVADGVVREEAWNPSFTEQLLAETHKVFAPTAFGIVDDGGGIEEAWSPSFDCNTGVIDTVDNTETFKVTCDRHSGWTNHPVGGGGGGIAESLAKCIYSLFTGTMLLTS</sequence>
<reference evidence="1 2" key="1">
    <citation type="journal article" date="2019" name="G3 (Bethesda)">
        <title>Sequencing of a Wild Apple (Malus baccata) Genome Unravels the Differences Between Cultivated and Wild Apple Species Regarding Disease Resistance and Cold Tolerance.</title>
        <authorList>
            <person name="Chen X."/>
        </authorList>
    </citation>
    <scope>NUCLEOTIDE SEQUENCE [LARGE SCALE GENOMIC DNA]</scope>
    <source>
        <strain evidence="2">cv. Shandingzi</strain>
        <tissue evidence="1">Leaves</tissue>
    </source>
</reference>
<gene>
    <name evidence="1" type="ORF">C1H46_026360</name>
</gene>
<dbReference type="Proteomes" id="UP000315295">
    <property type="component" value="Unassembled WGS sequence"/>
</dbReference>
<protein>
    <submittedName>
        <fullName evidence="1">Uncharacterized protein</fullName>
    </submittedName>
</protein>
<evidence type="ECO:0000313" key="2">
    <source>
        <dbReference type="Proteomes" id="UP000315295"/>
    </source>
</evidence>
<dbReference type="EMBL" id="VIEB01000516">
    <property type="protein sequence ID" value="TQD88063.1"/>
    <property type="molecule type" value="Genomic_DNA"/>
</dbReference>
<dbReference type="AlphaFoldDB" id="A0A540LNL5"/>
<keyword evidence="2" id="KW-1185">Reference proteome</keyword>
<accession>A0A540LNL5</accession>